<keyword evidence="2" id="KW-0433">Leucine-rich repeat</keyword>
<evidence type="ECO:0000259" key="9">
    <source>
        <dbReference type="Pfam" id="PF18052"/>
    </source>
</evidence>
<dbReference type="GO" id="GO:0003700">
    <property type="term" value="F:DNA-binding transcription factor activity"/>
    <property type="evidence" value="ECO:0000318"/>
    <property type="project" value="GO_Central"/>
</dbReference>
<dbReference type="AlphaFoldDB" id="A0A1Z5RGS2"/>
<dbReference type="InterPro" id="IPR027417">
    <property type="entry name" value="P-loop_NTPase"/>
</dbReference>
<proteinExistence type="inferred from homology"/>
<dbReference type="GO" id="GO:0005634">
    <property type="term" value="C:nucleus"/>
    <property type="evidence" value="ECO:0000318"/>
    <property type="project" value="GO_Central"/>
</dbReference>
<dbReference type="SUPFAM" id="SSF52540">
    <property type="entry name" value="P-loop containing nucleoside triphosphate hydrolases"/>
    <property type="match status" value="1"/>
</dbReference>
<evidence type="ECO:0000313" key="11">
    <source>
        <dbReference type="Proteomes" id="UP000000768"/>
    </source>
</evidence>
<keyword evidence="4" id="KW-0547">Nucleotide-binding</keyword>
<dbReference type="GO" id="GO:0043565">
    <property type="term" value="F:sequence-specific DNA binding"/>
    <property type="evidence" value="ECO:0000318"/>
    <property type="project" value="GO_Central"/>
</dbReference>
<dbReference type="eggNOG" id="KOG4658">
    <property type="taxonomic scope" value="Eukaryota"/>
</dbReference>
<dbReference type="InParanoid" id="A0A1Z5RGS2"/>
<accession>A0A1Z5RGS2</accession>
<evidence type="ECO:0000256" key="8">
    <source>
        <dbReference type="PROSITE-ProRule" id="PRU01191"/>
    </source>
</evidence>
<dbReference type="Pfam" id="PF18052">
    <property type="entry name" value="Rx_N"/>
    <property type="match status" value="1"/>
</dbReference>
<evidence type="ECO:0000256" key="7">
    <source>
        <dbReference type="ARBA" id="ARBA00023163"/>
    </source>
</evidence>
<feature type="region of interest" description="SAW" evidence="8">
    <location>
        <begin position="397"/>
        <end position="466"/>
    </location>
</feature>
<dbReference type="GO" id="GO:0043531">
    <property type="term" value="F:ADP binding"/>
    <property type="evidence" value="ECO:0007669"/>
    <property type="project" value="InterPro"/>
</dbReference>
<dbReference type="FunCoup" id="A0A1Z5RGS2">
    <property type="interactions" value="372"/>
</dbReference>
<dbReference type="PANTHER" id="PTHR33377">
    <property type="entry name" value="OS10G0134700 PROTEIN-RELATED"/>
    <property type="match status" value="1"/>
</dbReference>
<dbReference type="PANTHER" id="PTHR33377:SF66">
    <property type="entry name" value="EXPRESSED PROTEIN"/>
    <property type="match status" value="1"/>
</dbReference>
<dbReference type="InterPro" id="IPR005202">
    <property type="entry name" value="TF_GRAS"/>
</dbReference>
<evidence type="ECO:0000256" key="1">
    <source>
        <dbReference type="ARBA" id="ARBA00008894"/>
    </source>
</evidence>
<keyword evidence="11" id="KW-1185">Reference proteome</keyword>
<sequence>METISYPCSPLLFFPAHEESTCSLWSPQLTLHENAAIPANPSPVVREDCEFFDTIAIDSSDSHDQHAFDVDVFTHCDERFLCQESANLSAIQDELMEENSLSDLLLTGADAVEAGDSSLALAVLSKLNSLLADTCENAATSSFGRLAYHFAQGLQSRMSGTCSPCYPPADPVQSGIMSAHQMIQELSPYVKFAHFTANQAILDATISDMDIHVVDFNLGDGIQWPSLMSDLARLGGKSFHLTAIITDAGYSDDTHQAAARRLSEFAESLNLPFQYSSLCIRHEEDLEDFSRNCGGSVVVSCDTTNLCYRSGSKLQMLLLGCVRKLQPKSVVVIEEELVRIGKEACLSQASFVEFFFEALHHFTMVFESLSSCFSSNRACLRLVEKEMMGPKIQDFVGQYGSVTLEGAAGDPKALEGFKSCELSACNVAQARMLVALFNRSFGTAHQKGRLQLCWKSIWLLLPKSQGGFIMEALISAAAGELVSRFISFMAQKFCDRTLNEGDHRRLEQLLLRIHTIVEEAEGRRITNRGMLLQLKMLMEGMYQGHYMLDRFKIQHAEQGKIKGQGSHQSRSFAMSTLTAAKRLRFASATTKDTPVAFGTGSLKGVLDSLEAKIQDMREFVMLLGSCPRLPRQMYCTYLFMDKCMFGRHTEKEHVINFLLCSDGTHDDCPNLGILPIIGPHRVGKKTLVQHACKDERVRGFFSKILFFKGDDLENAEFAVSLEAASGKKCLFVVEFSWNVDEAAWANFKSTFQEATGHGSKVLLIGRTQEVAKLGTAMPIWMKSLSQEEYWYYFKALAFGSMDPDEHPKLASLGMQLATELKGSFLGANILGEMLRSNPSAQFWHAILSSVRALVQEHMFSLGVHPEDLLERNVPVGFTNVSLVGAQSQGCLVYDLREADPGQEELPLPTSREVLTGVKVPAEEKFDVLVWKSRIPPYISYVVTYERQKAPRRRVGKKSRLALREVSS</sequence>
<dbReference type="Proteomes" id="UP000000768">
    <property type="component" value="Chromosome 5"/>
</dbReference>
<comment type="similarity">
    <text evidence="8">Belongs to the GRAS family.</text>
</comment>
<dbReference type="GO" id="GO:0006952">
    <property type="term" value="P:defense response"/>
    <property type="evidence" value="ECO:0007669"/>
    <property type="project" value="UniProtKB-KW"/>
</dbReference>
<evidence type="ECO:0000256" key="6">
    <source>
        <dbReference type="ARBA" id="ARBA00023015"/>
    </source>
</evidence>
<reference evidence="10 11" key="1">
    <citation type="journal article" date="2009" name="Nature">
        <title>The Sorghum bicolor genome and the diversification of grasses.</title>
        <authorList>
            <person name="Paterson A.H."/>
            <person name="Bowers J.E."/>
            <person name="Bruggmann R."/>
            <person name="Dubchak I."/>
            <person name="Grimwood J."/>
            <person name="Gundlach H."/>
            <person name="Haberer G."/>
            <person name="Hellsten U."/>
            <person name="Mitros T."/>
            <person name="Poliakov A."/>
            <person name="Schmutz J."/>
            <person name="Spannagl M."/>
            <person name="Tang H."/>
            <person name="Wang X."/>
            <person name="Wicker T."/>
            <person name="Bharti A.K."/>
            <person name="Chapman J."/>
            <person name="Feltus F.A."/>
            <person name="Gowik U."/>
            <person name="Grigoriev I.V."/>
            <person name="Lyons E."/>
            <person name="Maher C.A."/>
            <person name="Martis M."/>
            <person name="Narechania A."/>
            <person name="Otillar R.P."/>
            <person name="Penning B.W."/>
            <person name="Salamov A.A."/>
            <person name="Wang Y."/>
            <person name="Zhang L."/>
            <person name="Carpita N.C."/>
            <person name="Freeling M."/>
            <person name="Gingle A.R."/>
            <person name="Hash C.T."/>
            <person name="Keller B."/>
            <person name="Klein P."/>
            <person name="Kresovich S."/>
            <person name="McCann M.C."/>
            <person name="Ming R."/>
            <person name="Peterson D.G."/>
            <person name="Mehboob-ur-Rahman"/>
            <person name="Ware D."/>
            <person name="Westhoff P."/>
            <person name="Mayer K.F."/>
            <person name="Messing J."/>
            <person name="Rokhsar D.S."/>
        </authorList>
    </citation>
    <scope>NUCLEOTIDE SEQUENCE [LARGE SCALE GENOMIC DNA]</scope>
    <source>
        <strain evidence="11">cv. BTx623</strain>
    </source>
</reference>
<protein>
    <recommendedName>
        <fullName evidence="9">Disease resistance N-terminal domain-containing protein</fullName>
    </recommendedName>
</protein>
<gene>
    <name evidence="10" type="ORF">SORBI_3005G046250</name>
</gene>
<evidence type="ECO:0000313" key="10">
    <source>
        <dbReference type="EMBL" id="OQU82928.1"/>
    </source>
</evidence>
<dbReference type="EMBL" id="CM000764">
    <property type="protein sequence ID" value="OQU82928.1"/>
    <property type="molecule type" value="Genomic_DNA"/>
</dbReference>
<evidence type="ECO:0000256" key="3">
    <source>
        <dbReference type="ARBA" id="ARBA00022737"/>
    </source>
</evidence>
<organism evidence="10 11">
    <name type="scientific">Sorghum bicolor</name>
    <name type="common">Sorghum</name>
    <name type="synonym">Sorghum vulgare</name>
    <dbReference type="NCBI Taxonomy" id="4558"/>
    <lineage>
        <taxon>Eukaryota</taxon>
        <taxon>Viridiplantae</taxon>
        <taxon>Streptophyta</taxon>
        <taxon>Embryophyta</taxon>
        <taxon>Tracheophyta</taxon>
        <taxon>Spermatophyta</taxon>
        <taxon>Magnoliopsida</taxon>
        <taxon>Liliopsida</taxon>
        <taxon>Poales</taxon>
        <taxon>Poaceae</taxon>
        <taxon>PACMAD clade</taxon>
        <taxon>Panicoideae</taxon>
        <taxon>Andropogonodae</taxon>
        <taxon>Andropogoneae</taxon>
        <taxon>Sorghinae</taxon>
        <taxon>Sorghum</taxon>
    </lineage>
</organism>
<name>A0A1Z5RGS2_SORBI</name>
<comment type="caution">
    <text evidence="8">Lacks conserved residue(s) required for the propagation of feature annotation.</text>
</comment>
<dbReference type="InterPro" id="IPR041118">
    <property type="entry name" value="Rx_N"/>
</dbReference>
<keyword evidence="6" id="KW-0805">Transcription regulation</keyword>
<feature type="domain" description="Disease resistance N-terminal" evidence="9">
    <location>
        <begin position="479"/>
        <end position="563"/>
    </location>
</feature>
<evidence type="ECO:0000256" key="2">
    <source>
        <dbReference type="ARBA" id="ARBA00022614"/>
    </source>
</evidence>
<evidence type="ECO:0000256" key="5">
    <source>
        <dbReference type="ARBA" id="ARBA00022821"/>
    </source>
</evidence>
<keyword evidence="3" id="KW-0677">Repeat</keyword>
<keyword evidence="5" id="KW-0611">Plant defense</keyword>
<evidence type="ECO:0000256" key="4">
    <source>
        <dbReference type="ARBA" id="ARBA00022741"/>
    </source>
</evidence>
<dbReference type="GO" id="GO:0006355">
    <property type="term" value="P:regulation of DNA-templated transcription"/>
    <property type="evidence" value="ECO:0000318"/>
    <property type="project" value="GO_Central"/>
</dbReference>
<dbReference type="Pfam" id="PF03514">
    <property type="entry name" value="GRAS"/>
    <property type="match status" value="1"/>
</dbReference>
<reference evidence="11" key="2">
    <citation type="journal article" date="2018" name="Plant J.">
        <title>The Sorghum bicolor reference genome: improved assembly, gene annotations, a transcriptome atlas, and signatures of genome organization.</title>
        <authorList>
            <person name="McCormick R.F."/>
            <person name="Truong S.K."/>
            <person name="Sreedasyam A."/>
            <person name="Jenkins J."/>
            <person name="Shu S."/>
            <person name="Sims D."/>
            <person name="Kennedy M."/>
            <person name="Amirebrahimi M."/>
            <person name="Weers B.D."/>
            <person name="McKinley B."/>
            <person name="Mattison A."/>
            <person name="Morishige D.T."/>
            <person name="Grimwood J."/>
            <person name="Schmutz J."/>
            <person name="Mullet J.E."/>
        </authorList>
    </citation>
    <scope>NUCLEOTIDE SEQUENCE [LARGE SCALE GENOMIC DNA]</scope>
    <source>
        <strain evidence="11">cv. BTx623</strain>
    </source>
</reference>
<dbReference type="OMA" id="VREDCEF"/>
<dbReference type="PROSITE" id="PS50985">
    <property type="entry name" value="GRAS"/>
    <property type="match status" value="1"/>
</dbReference>
<dbReference type="Gramene" id="OQU82928">
    <property type="protein sequence ID" value="OQU82928"/>
    <property type="gene ID" value="SORBI_3005G046250"/>
</dbReference>
<keyword evidence="7" id="KW-0804">Transcription</keyword>
<feature type="short sequence motif" description="VHIID" evidence="8">
    <location>
        <begin position="211"/>
        <end position="215"/>
    </location>
</feature>
<comment type="similarity">
    <text evidence="1">Belongs to the disease resistance NB-LRR family.</text>
</comment>